<evidence type="ECO:0000313" key="15">
    <source>
        <dbReference type="EMBL" id="UGS33830.1"/>
    </source>
</evidence>
<organism evidence="15 16">
    <name type="scientific">Capillimicrobium parvum</name>
    <dbReference type="NCBI Taxonomy" id="2884022"/>
    <lineage>
        <taxon>Bacteria</taxon>
        <taxon>Bacillati</taxon>
        <taxon>Actinomycetota</taxon>
        <taxon>Thermoleophilia</taxon>
        <taxon>Solirubrobacterales</taxon>
        <taxon>Capillimicrobiaceae</taxon>
        <taxon>Capillimicrobium</taxon>
    </lineage>
</organism>
<dbReference type="FunFam" id="2.70.98.20:FF:000001">
    <property type="entry name" value="Amine oxidase"/>
    <property type="match status" value="1"/>
</dbReference>
<keyword evidence="6 11" id="KW-0560">Oxidoreductase</keyword>
<feature type="domain" description="Copper amine oxidase N3-terminal" evidence="13">
    <location>
        <begin position="92"/>
        <end position="190"/>
    </location>
</feature>
<keyword evidence="16" id="KW-1185">Reference proteome</keyword>
<dbReference type="GO" id="GO:0005507">
    <property type="term" value="F:copper ion binding"/>
    <property type="evidence" value="ECO:0007669"/>
    <property type="project" value="InterPro"/>
</dbReference>
<dbReference type="Pfam" id="PF02728">
    <property type="entry name" value="Cu_amine_oxidN3"/>
    <property type="match status" value="1"/>
</dbReference>
<dbReference type="SUPFAM" id="SSF54416">
    <property type="entry name" value="Amine oxidase N-terminal region"/>
    <property type="match status" value="2"/>
</dbReference>
<evidence type="ECO:0000256" key="10">
    <source>
        <dbReference type="PIRSR" id="PIRSR600269-51"/>
    </source>
</evidence>
<comment type="subunit">
    <text evidence="3">Homodimer.</text>
</comment>
<dbReference type="RefSeq" id="WP_259313522.1">
    <property type="nucleotide sequence ID" value="NZ_CP087164.1"/>
</dbReference>
<dbReference type="InterPro" id="IPR016182">
    <property type="entry name" value="Cu_amine_oxidase_N-reg"/>
</dbReference>
<dbReference type="Pfam" id="PF01179">
    <property type="entry name" value="Cu_amine_oxid"/>
    <property type="match status" value="1"/>
</dbReference>
<gene>
    <name evidence="15" type="primary">maoII_1</name>
    <name evidence="15" type="ORF">DSM104329_00195</name>
</gene>
<dbReference type="AlphaFoldDB" id="A0A9E6XS79"/>
<dbReference type="Gene3D" id="2.70.98.20">
    <property type="entry name" value="Copper amine oxidase, catalytic domain"/>
    <property type="match status" value="1"/>
</dbReference>
<evidence type="ECO:0000256" key="8">
    <source>
        <dbReference type="ARBA" id="ARBA00023157"/>
    </source>
</evidence>
<dbReference type="InterPro" id="IPR000269">
    <property type="entry name" value="Cu_amine_oxidase"/>
</dbReference>
<dbReference type="NCBIfam" id="NF008559">
    <property type="entry name" value="PRK11504.1"/>
    <property type="match status" value="1"/>
</dbReference>
<name>A0A9E6XS79_9ACTN</name>
<dbReference type="Proteomes" id="UP001162834">
    <property type="component" value="Chromosome"/>
</dbReference>
<feature type="active site" description="Schiff-base intermediate with substrate; via topaquinone" evidence="9">
    <location>
        <position position="375"/>
    </location>
</feature>
<dbReference type="Pfam" id="PF21994">
    <property type="entry name" value="AGAO-like_N2"/>
    <property type="match status" value="1"/>
</dbReference>
<feature type="modified residue" description="2',4',5'-topaquinone" evidence="10">
    <location>
        <position position="375"/>
    </location>
</feature>
<evidence type="ECO:0000256" key="5">
    <source>
        <dbReference type="ARBA" id="ARBA00022772"/>
    </source>
</evidence>
<evidence type="ECO:0000256" key="1">
    <source>
        <dbReference type="ARBA" id="ARBA00001935"/>
    </source>
</evidence>
<comment type="similarity">
    <text evidence="2 11">Belongs to the copper/topaquinone oxidase family.</text>
</comment>
<dbReference type="EMBL" id="CP087164">
    <property type="protein sequence ID" value="UGS33830.1"/>
    <property type="molecule type" value="Genomic_DNA"/>
</dbReference>
<dbReference type="PROSITE" id="PS01164">
    <property type="entry name" value="COPPER_AMINE_OXID_1"/>
    <property type="match status" value="1"/>
</dbReference>
<keyword evidence="7 11" id="KW-0186">Copper</keyword>
<sequence length="627" mass="70718">MHPLDPLTATEIASAVRIARRDRELGERVRFVTVTLREPPKETVRAWTSGAPVERIAELVVLDPAHQASFEGLVSLTGDAVVAWERVDGVQPAIMVEEYEECERLVREHPDFLEALRRRGLEDQLDLVCVDPVPPGNWDRTERRICRALAWMRPYPDGNTYARPIEGIVAVVDLHRGEVISVTDHGAVPVPDADPGEYRSGHLPIEEREAPKPLEIIQREGPSFVVDGWQVRWQKWRLRVGFTAREGLVLHEVGYEDGGRVRSIMHRASICEMAVPYADPTPTRHIQGPLDIGENLVGTLVNSLELGCDCLGLIHYFDVDVNDSRGEVVHHPNAICLHEEDYGVLWKHWDFRNDHTEVRRSRRLVVSSMSTIGNYEYGFFWYLYQDGTIEHEVKLTGIVSTGAVAPGETPKHGTLVAPGLQAMYHQHFFSARLDFDLDGEANAVVQVDSVPTTEEEDPYGNGFSAVRRLYETELDAPSDIDLSSARAWLVVNRESTNAVGQPVAYKLLHGENARLFSRPGSPQHRRAGFAHHHVWVTRYDPSERYAAGDYPNQHEGMDGLPRWVAQDRRIADEDIVLWYSFGHHHIPRPEDWPVMPTAYIGFTLKPAGFFDRNPALDVPPSATAHCH</sequence>
<evidence type="ECO:0000256" key="7">
    <source>
        <dbReference type="ARBA" id="ARBA00023008"/>
    </source>
</evidence>
<dbReference type="PANTHER" id="PTHR10638">
    <property type="entry name" value="COPPER AMINE OXIDASE"/>
    <property type="match status" value="1"/>
</dbReference>
<keyword evidence="5 9" id="KW-0801">TPQ</keyword>
<dbReference type="InterPro" id="IPR015802">
    <property type="entry name" value="Cu_amine_oxidase_N3"/>
</dbReference>
<dbReference type="KEGG" id="sbae:DSM104329_00195"/>
<reference evidence="15" key="1">
    <citation type="journal article" date="2022" name="Int. J. Syst. Evol. Microbiol.">
        <title>Pseudomonas aegrilactucae sp. nov. and Pseudomonas morbosilactucae sp. nov., pathogens causing bacterial rot of lettuce in Japan.</title>
        <authorList>
            <person name="Sawada H."/>
            <person name="Fujikawa T."/>
            <person name="Satou M."/>
        </authorList>
    </citation>
    <scope>NUCLEOTIDE SEQUENCE</scope>
    <source>
        <strain evidence="15">0166_1</strain>
    </source>
</reference>
<evidence type="ECO:0000256" key="9">
    <source>
        <dbReference type="PIRSR" id="PIRSR600269-50"/>
    </source>
</evidence>
<evidence type="ECO:0000256" key="2">
    <source>
        <dbReference type="ARBA" id="ARBA00007983"/>
    </source>
</evidence>
<feature type="domain" description="AGAO-like N2" evidence="14">
    <location>
        <begin position="8"/>
        <end position="82"/>
    </location>
</feature>
<comment type="cofactor">
    <cofactor evidence="11">
        <name>Cu cation</name>
        <dbReference type="ChEBI" id="CHEBI:23378"/>
    </cofactor>
    <text evidence="11">Contains 1 topaquinone per subunit.</text>
</comment>
<feature type="active site" description="Proton acceptor" evidence="9">
    <location>
        <position position="291"/>
    </location>
</feature>
<protein>
    <recommendedName>
        <fullName evidence="11">Amine oxidase</fullName>
        <ecNumber evidence="11">1.4.3.-</ecNumber>
    </recommendedName>
</protein>
<proteinExistence type="inferred from homology"/>
<evidence type="ECO:0000259" key="14">
    <source>
        <dbReference type="Pfam" id="PF21994"/>
    </source>
</evidence>
<comment type="cofactor">
    <cofactor evidence="1">
        <name>Cu cation</name>
        <dbReference type="ChEBI" id="CHEBI:23378"/>
    </cofactor>
</comment>
<evidence type="ECO:0000259" key="12">
    <source>
        <dbReference type="Pfam" id="PF01179"/>
    </source>
</evidence>
<dbReference type="EC" id="1.4.3.-" evidence="11"/>
<dbReference type="InterPro" id="IPR054157">
    <property type="entry name" value="AGAO-like_N2"/>
</dbReference>
<dbReference type="GO" id="GO:0009308">
    <property type="term" value="P:amine metabolic process"/>
    <property type="evidence" value="ECO:0007669"/>
    <property type="project" value="UniProtKB-UniRule"/>
</dbReference>
<keyword evidence="4 11" id="KW-0479">Metal-binding</keyword>
<dbReference type="GO" id="GO:0008131">
    <property type="term" value="F:primary methylamine oxidase activity"/>
    <property type="evidence" value="ECO:0007669"/>
    <property type="project" value="InterPro"/>
</dbReference>
<dbReference type="InterPro" id="IPR015798">
    <property type="entry name" value="Cu_amine_oxidase_C"/>
</dbReference>
<evidence type="ECO:0000259" key="13">
    <source>
        <dbReference type="Pfam" id="PF02728"/>
    </source>
</evidence>
<dbReference type="InterPro" id="IPR036460">
    <property type="entry name" value="Cu_amine_oxidase_C_sf"/>
</dbReference>
<accession>A0A9E6XS79</accession>
<dbReference type="GO" id="GO:0048038">
    <property type="term" value="F:quinone binding"/>
    <property type="evidence" value="ECO:0007669"/>
    <property type="project" value="InterPro"/>
</dbReference>
<evidence type="ECO:0000313" key="16">
    <source>
        <dbReference type="Proteomes" id="UP001162834"/>
    </source>
</evidence>
<dbReference type="SUPFAM" id="SSF49998">
    <property type="entry name" value="Amine oxidase catalytic domain"/>
    <property type="match status" value="1"/>
</dbReference>
<evidence type="ECO:0000256" key="4">
    <source>
        <dbReference type="ARBA" id="ARBA00022723"/>
    </source>
</evidence>
<dbReference type="InterPro" id="IPR049948">
    <property type="entry name" value="Cu_Am_ox_TPQ-bd"/>
</dbReference>
<dbReference type="PANTHER" id="PTHR10638:SF41">
    <property type="entry name" value="AMINE OXIDASE"/>
    <property type="match status" value="1"/>
</dbReference>
<dbReference type="Gene3D" id="3.10.450.40">
    <property type="match status" value="2"/>
</dbReference>
<comment type="PTM">
    <text evidence="10 11">Topaquinone (TPQ) is generated by copper-dependent autoxidation of a specific tyrosyl residue.</text>
</comment>
<keyword evidence="8" id="KW-1015">Disulfide bond</keyword>
<evidence type="ECO:0000256" key="11">
    <source>
        <dbReference type="RuleBase" id="RU000672"/>
    </source>
</evidence>
<feature type="domain" description="Copper amine oxidase catalytic" evidence="12">
    <location>
        <begin position="215"/>
        <end position="616"/>
    </location>
</feature>
<evidence type="ECO:0000256" key="6">
    <source>
        <dbReference type="ARBA" id="ARBA00023002"/>
    </source>
</evidence>
<evidence type="ECO:0000256" key="3">
    <source>
        <dbReference type="ARBA" id="ARBA00011738"/>
    </source>
</evidence>